<feature type="compositionally biased region" description="Acidic residues" evidence="3">
    <location>
        <begin position="942"/>
        <end position="963"/>
    </location>
</feature>
<name>A0AAD3YA41_9TREE</name>
<dbReference type="AlphaFoldDB" id="A0AAD3YA41"/>
<dbReference type="GO" id="GO:0003723">
    <property type="term" value="F:RNA binding"/>
    <property type="evidence" value="ECO:0007669"/>
    <property type="project" value="InterPro"/>
</dbReference>
<dbReference type="GO" id="GO:0005737">
    <property type="term" value="C:cytoplasm"/>
    <property type="evidence" value="ECO:0007669"/>
    <property type="project" value="UniProtKB-SubCell"/>
</dbReference>
<dbReference type="Proteomes" id="UP001222932">
    <property type="component" value="Unassembled WGS sequence"/>
</dbReference>
<feature type="region of interest" description="Disordered" evidence="3">
    <location>
        <begin position="916"/>
        <end position="963"/>
    </location>
</feature>
<dbReference type="PANTHER" id="PTHR12839">
    <property type="entry name" value="NONSENSE-MEDIATED MRNA DECAY PROTEIN 2 UP-FRAMESHIFT SUPPRESSOR 2"/>
    <property type="match status" value="1"/>
</dbReference>
<dbReference type="Pfam" id="PF02854">
    <property type="entry name" value="MIF4G"/>
    <property type="match status" value="2"/>
</dbReference>
<dbReference type="SUPFAM" id="SSF48371">
    <property type="entry name" value="ARM repeat"/>
    <property type="match status" value="2"/>
</dbReference>
<dbReference type="InterPro" id="IPR039762">
    <property type="entry name" value="Nmd2/UPF2"/>
</dbReference>
<proteinExistence type="predicted"/>
<evidence type="ECO:0000256" key="2">
    <source>
        <dbReference type="ARBA" id="ARBA00022490"/>
    </source>
</evidence>
<dbReference type="InterPro" id="IPR016024">
    <property type="entry name" value="ARM-type_fold"/>
</dbReference>
<feature type="region of interest" description="Disordered" evidence="3">
    <location>
        <begin position="126"/>
        <end position="146"/>
    </location>
</feature>
<keyword evidence="2" id="KW-0963">Cytoplasm</keyword>
<dbReference type="GO" id="GO:0035145">
    <property type="term" value="C:exon-exon junction complex"/>
    <property type="evidence" value="ECO:0007669"/>
    <property type="project" value="TreeGrafter"/>
</dbReference>
<dbReference type="SMART" id="SM00543">
    <property type="entry name" value="MIF4G"/>
    <property type="match status" value="2"/>
</dbReference>
<dbReference type="InterPro" id="IPR003890">
    <property type="entry name" value="MIF4G-like_typ-3"/>
</dbReference>
<sequence>MSVQDYVAKYPRRRQLLNTVDTYWKDDPYRPPGQLDSSLKKHTTLINRLKAALLIGPVDAIIKEIDGLVLSKYTAEIVGAVVDGASRGRGDPEVAVEIIVYLHKRLAPDFLPQLLPPLLAILAPAPPPAKDASDKDREKEDKDRIAHQRPVLRIVSELAMLMAWPESPLKGAAEVGKVLKSLMTSDPQYTNIPLMSTFLKYFSRAYLGPATPKDSGTPETLPDGVEELIPAEVQRQMRELFTKYFDTASKTLVKGQLKLLEQDKRNHEAYIKSGEIFEDRQHAYERMTRAVERLTTGVQGLADLLALDAPILPTAASLGKSGLQIVNTTSSFTVREDGVVPGGIWDDDEERRFYEDLPDLLDLVPASLLGVKDKKPEKEDDEREKDFEEATEGDAQADAEAQKREEEDLRRQIEQMVLEGASSEEETVPMDRNETAVSDESESAVQDAQEEDPQPPVDTAGDEELQSGPAARLTALFAALPEAVNREMIDKLAVEFAFLNSKAARRRLIKFIGAVPKNRTDLLPHYARFVAILDKYLPDIGKGIIETLDEEMRYLQRKRTVRELDGVRLKNVRFYGELAKFKVARPYTILHVLKVFVDNFKFNVENIANLLETCGRFLLRSEGTSETAKSLTELMRRKQSVTHLDQRLNIMLENAFYQCNPPERVAREIVELPPMQLYIQHLLYDVLTKRTQDKVLLLLRKMHWEDPEIANFILKTFTEVWEVKFENIGRIAGITYDLQRYHVDFSVAVVDQVMEDIRIGMEENIFKFNQRRISSVKFLAELYMYRVVNAAVIFEVLWQLLSFGHPEGFPVPGRDSPIDSVQDFFRVRLACVILDTCGTCFAKGSLRRRLDHYLVVLQLYAVCKTEMPMDVDFMLDDLLETLRPKGRPKGVKDGPVVNRLRSFLEAGQALDTILAANATDHDDDDDEDEGERASEPGMDRIDDTDEEEETPSPDTDDDDEDDVVVIRDQPKGLDEFDERAQDEFDRDFARMLADTTVERKAAPPVFDQAVPMFRKRQQTGVPDASKMQFMLLSKKGNKPQVRSVDIPIDSSIASNVRTHQAASRAEQEQLKRLVLQNEKRLENEDLVNIEQSMARRGIKVRITNS</sequence>
<feature type="domain" description="MIF4G" evidence="4">
    <location>
        <begin position="470"/>
        <end position="662"/>
    </location>
</feature>
<dbReference type="Gene3D" id="1.25.40.180">
    <property type="match status" value="3"/>
</dbReference>
<feature type="compositionally biased region" description="Basic and acidic residues" evidence="3">
    <location>
        <begin position="931"/>
        <end position="941"/>
    </location>
</feature>
<reference evidence="5" key="1">
    <citation type="journal article" date="2023" name="BMC Genomics">
        <title>Chromosome-level genome assemblies of Cutaneotrichosporon spp. (Trichosporonales, Basidiomycota) reveal imbalanced evolution between nucleotide sequences and chromosome synteny.</title>
        <authorList>
            <person name="Kobayashi Y."/>
            <person name="Kayamori A."/>
            <person name="Aoki K."/>
            <person name="Shiwa Y."/>
            <person name="Matsutani M."/>
            <person name="Fujita N."/>
            <person name="Sugita T."/>
            <person name="Iwasaki W."/>
            <person name="Tanaka N."/>
            <person name="Takashima M."/>
        </authorList>
    </citation>
    <scope>NUCLEOTIDE SEQUENCE</scope>
    <source>
        <strain evidence="5">HIS016</strain>
    </source>
</reference>
<evidence type="ECO:0000256" key="1">
    <source>
        <dbReference type="ARBA" id="ARBA00004496"/>
    </source>
</evidence>
<comment type="subcellular location">
    <subcellularLocation>
        <location evidence="1">Cytoplasm</location>
    </subcellularLocation>
</comment>
<feature type="domain" description="MIF4G" evidence="4">
    <location>
        <begin position="677"/>
        <end position="885"/>
    </location>
</feature>
<accession>A0AAD3YA41</accession>
<gene>
    <name evidence="5" type="primary">NMD2</name>
    <name evidence="5" type="ORF">CspeluHIS016_0206810</name>
</gene>
<evidence type="ECO:0000313" key="5">
    <source>
        <dbReference type="EMBL" id="GMK55625.1"/>
    </source>
</evidence>
<dbReference type="GO" id="GO:0000184">
    <property type="term" value="P:nuclear-transcribed mRNA catabolic process, nonsense-mediated decay"/>
    <property type="evidence" value="ECO:0007669"/>
    <property type="project" value="InterPro"/>
</dbReference>
<dbReference type="PANTHER" id="PTHR12839:SF7">
    <property type="entry name" value="REGULATOR OF NONSENSE TRANSCRIPTS 2"/>
    <property type="match status" value="1"/>
</dbReference>
<comment type="caution">
    <text evidence="5">The sequence shown here is derived from an EMBL/GenBank/DDBJ whole genome shotgun (WGS) entry which is preliminary data.</text>
</comment>
<dbReference type="Pfam" id="PF04050">
    <property type="entry name" value="Upf2"/>
    <property type="match status" value="1"/>
</dbReference>
<dbReference type="InterPro" id="IPR007193">
    <property type="entry name" value="Upf2/Nmd2_C"/>
</dbReference>
<dbReference type="Gene3D" id="4.10.80.160">
    <property type="match status" value="1"/>
</dbReference>
<feature type="region of interest" description="Disordered" evidence="3">
    <location>
        <begin position="372"/>
        <end position="465"/>
    </location>
</feature>
<feature type="compositionally biased region" description="Acidic residues" evidence="3">
    <location>
        <begin position="437"/>
        <end position="453"/>
    </location>
</feature>
<evidence type="ECO:0000313" key="6">
    <source>
        <dbReference type="Proteomes" id="UP001222932"/>
    </source>
</evidence>
<organism evidence="5 6">
    <name type="scientific">Cutaneotrichosporon spelunceum</name>
    <dbReference type="NCBI Taxonomy" id="1672016"/>
    <lineage>
        <taxon>Eukaryota</taxon>
        <taxon>Fungi</taxon>
        <taxon>Dikarya</taxon>
        <taxon>Basidiomycota</taxon>
        <taxon>Agaricomycotina</taxon>
        <taxon>Tremellomycetes</taxon>
        <taxon>Trichosporonales</taxon>
        <taxon>Trichosporonaceae</taxon>
        <taxon>Cutaneotrichosporon</taxon>
    </lineage>
</organism>
<feature type="compositionally biased region" description="Basic and acidic residues" evidence="3">
    <location>
        <begin position="131"/>
        <end position="146"/>
    </location>
</feature>
<reference evidence="5" key="2">
    <citation type="submission" date="2023-06" db="EMBL/GenBank/DDBJ databases">
        <authorList>
            <person name="Kobayashi Y."/>
            <person name="Kayamori A."/>
            <person name="Aoki K."/>
            <person name="Shiwa Y."/>
            <person name="Fujita N."/>
            <person name="Sugita T."/>
            <person name="Iwasaki W."/>
            <person name="Tanaka N."/>
            <person name="Takashima M."/>
        </authorList>
    </citation>
    <scope>NUCLEOTIDE SEQUENCE</scope>
    <source>
        <strain evidence="5">HIS016</strain>
    </source>
</reference>
<feature type="compositionally biased region" description="Basic and acidic residues" evidence="3">
    <location>
        <begin position="400"/>
        <end position="413"/>
    </location>
</feature>
<feature type="compositionally biased region" description="Basic and acidic residues" evidence="3">
    <location>
        <begin position="372"/>
        <end position="388"/>
    </location>
</feature>
<evidence type="ECO:0000256" key="3">
    <source>
        <dbReference type="SAM" id="MobiDB-lite"/>
    </source>
</evidence>
<dbReference type="EMBL" id="BTCM01000002">
    <property type="protein sequence ID" value="GMK55625.1"/>
    <property type="molecule type" value="Genomic_DNA"/>
</dbReference>
<protein>
    <recommendedName>
        <fullName evidence="4">MIF4G domain-containing protein</fullName>
    </recommendedName>
</protein>
<keyword evidence="6" id="KW-1185">Reference proteome</keyword>
<feature type="compositionally biased region" description="Acidic residues" evidence="3">
    <location>
        <begin position="921"/>
        <end position="930"/>
    </location>
</feature>
<evidence type="ECO:0000259" key="4">
    <source>
        <dbReference type="SMART" id="SM00543"/>
    </source>
</evidence>